<organism evidence="1 2">
    <name type="scientific">Daphnia pulex</name>
    <name type="common">Water flea</name>
    <dbReference type="NCBI Taxonomy" id="6669"/>
    <lineage>
        <taxon>Eukaryota</taxon>
        <taxon>Metazoa</taxon>
        <taxon>Ecdysozoa</taxon>
        <taxon>Arthropoda</taxon>
        <taxon>Crustacea</taxon>
        <taxon>Branchiopoda</taxon>
        <taxon>Diplostraca</taxon>
        <taxon>Cladocera</taxon>
        <taxon>Anomopoda</taxon>
        <taxon>Daphniidae</taxon>
        <taxon>Daphnia</taxon>
    </lineage>
</organism>
<dbReference type="AlphaFoldDB" id="E9GQ84"/>
<gene>
    <name evidence="1" type="ORF">DAPPUDRAFT_246338</name>
</gene>
<proteinExistence type="predicted"/>
<sequence>MEGQQVDLLFAHEKDRQSIQPKVSIVGGGGLSNFRVSKASHLICVRSRAVAQILDS</sequence>
<dbReference type="InParanoid" id="E9GQ84"/>
<dbReference type="HOGENOM" id="CLU_3016304_0_0_1"/>
<dbReference type="EMBL" id="GL732558">
    <property type="protein sequence ID" value="EFX78389.1"/>
    <property type="molecule type" value="Genomic_DNA"/>
</dbReference>
<accession>E9GQ84</accession>
<evidence type="ECO:0000313" key="2">
    <source>
        <dbReference type="Proteomes" id="UP000000305"/>
    </source>
</evidence>
<dbReference type="Proteomes" id="UP000000305">
    <property type="component" value="Unassembled WGS sequence"/>
</dbReference>
<protein>
    <submittedName>
        <fullName evidence="1">Uncharacterized protein</fullName>
    </submittedName>
</protein>
<keyword evidence="2" id="KW-1185">Reference proteome</keyword>
<reference evidence="1 2" key="1">
    <citation type="journal article" date="2011" name="Science">
        <title>The ecoresponsive genome of Daphnia pulex.</title>
        <authorList>
            <person name="Colbourne J.K."/>
            <person name="Pfrender M.E."/>
            <person name="Gilbert D."/>
            <person name="Thomas W.K."/>
            <person name="Tucker A."/>
            <person name="Oakley T.H."/>
            <person name="Tokishita S."/>
            <person name="Aerts A."/>
            <person name="Arnold G.J."/>
            <person name="Basu M.K."/>
            <person name="Bauer D.J."/>
            <person name="Caceres C.E."/>
            <person name="Carmel L."/>
            <person name="Casola C."/>
            <person name="Choi J.H."/>
            <person name="Detter J.C."/>
            <person name="Dong Q."/>
            <person name="Dusheyko S."/>
            <person name="Eads B.D."/>
            <person name="Frohlich T."/>
            <person name="Geiler-Samerotte K.A."/>
            <person name="Gerlach D."/>
            <person name="Hatcher P."/>
            <person name="Jogdeo S."/>
            <person name="Krijgsveld J."/>
            <person name="Kriventseva E.V."/>
            <person name="Kultz D."/>
            <person name="Laforsch C."/>
            <person name="Lindquist E."/>
            <person name="Lopez J."/>
            <person name="Manak J.R."/>
            <person name="Muller J."/>
            <person name="Pangilinan J."/>
            <person name="Patwardhan R.P."/>
            <person name="Pitluck S."/>
            <person name="Pritham E.J."/>
            <person name="Rechtsteiner A."/>
            <person name="Rho M."/>
            <person name="Rogozin I.B."/>
            <person name="Sakarya O."/>
            <person name="Salamov A."/>
            <person name="Schaack S."/>
            <person name="Shapiro H."/>
            <person name="Shiga Y."/>
            <person name="Skalitzky C."/>
            <person name="Smith Z."/>
            <person name="Souvorov A."/>
            <person name="Sung W."/>
            <person name="Tang Z."/>
            <person name="Tsuchiya D."/>
            <person name="Tu H."/>
            <person name="Vos H."/>
            <person name="Wang M."/>
            <person name="Wolf Y.I."/>
            <person name="Yamagata H."/>
            <person name="Yamada T."/>
            <person name="Ye Y."/>
            <person name="Shaw J.R."/>
            <person name="Andrews J."/>
            <person name="Crease T.J."/>
            <person name="Tang H."/>
            <person name="Lucas S.M."/>
            <person name="Robertson H.M."/>
            <person name="Bork P."/>
            <person name="Koonin E.V."/>
            <person name="Zdobnov E.M."/>
            <person name="Grigoriev I.V."/>
            <person name="Lynch M."/>
            <person name="Boore J.L."/>
        </authorList>
    </citation>
    <scope>NUCLEOTIDE SEQUENCE [LARGE SCALE GENOMIC DNA]</scope>
</reference>
<evidence type="ECO:0000313" key="1">
    <source>
        <dbReference type="EMBL" id="EFX78389.1"/>
    </source>
</evidence>
<dbReference type="KEGG" id="dpx:DAPPUDRAFT_246338"/>
<name>E9GQ84_DAPPU</name>